<dbReference type="Pfam" id="PF26273">
    <property type="entry name" value="Gly_zipper"/>
    <property type="match status" value="1"/>
</dbReference>
<feature type="transmembrane region" description="Helical" evidence="1">
    <location>
        <begin position="21"/>
        <end position="40"/>
    </location>
</feature>
<organism evidence="3 4">
    <name type="scientific">Thalassotalea insulae</name>
    <dbReference type="NCBI Taxonomy" id="2056778"/>
    <lineage>
        <taxon>Bacteria</taxon>
        <taxon>Pseudomonadati</taxon>
        <taxon>Pseudomonadota</taxon>
        <taxon>Gammaproteobacteria</taxon>
        <taxon>Alteromonadales</taxon>
        <taxon>Colwelliaceae</taxon>
        <taxon>Thalassotalea</taxon>
    </lineage>
</organism>
<reference evidence="3 4" key="1">
    <citation type="submission" date="2023-03" db="EMBL/GenBank/DDBJ databases">
        <title>Draft genome sequence of Thalassotalea insulae KCTC 62186T.</title>
        <authorList>
            <person name="Sawabe T."/>
        </authorList>
    </citation>
    <scope>NUCLEOTIDE SEQUENCE [LARGE SCALE GENOMIC DNA]</scope>
    <source>
        <strain evidence="3 4">KCTC 62186</strain>
    </source>
</reference>
<accession>A0ABQ6GYD3</accession>
<evidence type="ECO:0000313" key="4">
    <source>
        <dbReference type="Proteomes" id="UP001157186"/>
    </source>
</evidence>
<sequence>MLAALAGKGIAMSKWNKSSKVKNLVLFGIAMGVALGASLGVALSSVTFGVSTGIVMSVAFWTSVKNSN</sequence>
<dbReference type="InterPro" id="IPR058598">
    <property type="entry name" value="Gly_zipper-like_dom"/>
</dbReference>
<gene>
    <name evidence="3" type="ORF">tinsulaeT_35840</name>
</gene>
<feature type="domain" description="Glycine zipper-like" evidence="2">
    <location>
        <begin position="27"/>
        <end position="65"/>
    </location>
</feature>
<dbReference type="EMBL" id="BSST01000001">
    <property type="protein sequence ID" value="GLX80244.1"/>
    <property type="molecule type" value="Genomic_DNA"/>
</dbReference>
<keyword evidence="1" id="KW-0472">Membrane</keyword>
<dbReference type="Proteomes" id="UP001157186">
    <property type="component" value="Unassembled WGS sequence"/>
</dbReference>
<evidence type="ECO:0000259" key="2">
    <source>
        <dbReference type="Pfam" id="PF26273"/>
    </source>
</evidence>
<protein>
    <recommendedName>
        <fullName evidence="2">Glycine zipper-like domain-containing protein</fullName>
    </recommendedName>
</protein>
<comment type="caution">
    <text evidence="3">The sequence shown here is derived from an EMBL/GenBank/DDBJ whole genome shotgun (WGS) entry which is preliminary data.</text>
</comment>
<feature type="transmembrane region" description="Helical" evidence="1">
    <location>
        <begin position="46"/>
        <end position="64"/>
    </location>
</feature>
<keyword evidence="4" id="KW-1185">Reference proteome</keyword>
<proteinExistence type="predicted"/>
<evidence type="ECO:0000256" key="1">
    <source>
        <dbReference type="SAM" id="Phobius"/>
    </source>
</evidence>
<keyword evidence="1" id="KW-0812">Transmembrane</keyword>
<evidence type="ECO:0000313" key="3">
    <source>
        <dbReference type="EMBL" id="GLX80244.1"/>
    </source>
</evidence>
<keyword evidence="1" id="KW-1133">Transmembrane helix</keyword>
<name>A0ABQ6GYD3_9GAMM</name>